<dbReference type="GeneID" id="17428716"/>
<dbReference type="Proteomes" id="UP000204024">
    <property type="component" value="Segment"/>
</dbReference>
<accession>U5KBK1</accession>
<keyword evidence="2" id="KW-1185">Reference proteome</keyword>
<organism evidence="1 2">
    <name type="scientific">Clostera anastomosis granulovirus A</name>
    <dbReference type="NCBI Taxonomy" id="1986289"/>
    <lineage>
        <taxon>Viruses</taxon>
        <taxon>Viruses incertae sedis</taxon>
        <taxon>Naldaviricetes</taxon>
        <taxon>Lefavirales</taxon>
        <taxon>Baculoviridae</taxon>
        <taxon>Betabaculovirus</taxon>
        <taxon>Betabaculovirus clanastomosis</taxon>
    </lineage>
</organism>
<gene>
    <name evidence="1" type="ORF">CaLGV014</name>
</gene>
<dbReference type="InterPro" id="IPR006997">
    <property type="entry name" value="Baculo_Y142"/>
</dbReference>
<dbReference type="Pfam" id="PF04913">
    <property type="entry name" value="Baculo_Y142"/>
    <property type="match status" value="1"/>
</dbReference>
<sequence>MNLDHDDLLPLAFVHMYFDIRTNDVLTEVRDYINDKNNKRVILDYVATLKLRNAVVDSNDDVFDFVKPQFRYVSEKDYHLEIVKYDYEDLYLQKGTVIYATNLFVSDPSTVLQYFVSSIPDFTKLSSVKANVGERFYVWNGTDGLIFSQPYVDWMGMKVCNGVTYAESKKYRLYILGETVAKIFVHSNLLPDGDDFELKNYHKGTPLRRTNNETRVINHKRVVTDNADVVFDLFEEEFKNNVDSIHFVQRDYIYDGAFPVTLMEELQRNWVSDTSLCKVVHKFTKNALPNVGTMVVVDRYSLRGYRKVLVNGGGYVLPRNESSKVDYLFVPRDVLQISHTLNAAYVPNLGLVILSTHVFFGARSVLKFDPNVDMSTFVKTKTTFTDDDVLYHIAEQYFLEETNFTDNDIPILVLVRVDKDVIVRHNLINNSRNLKDLKSNWVFNTILTLFVKRH</sequence>
<dbReference type="OrthoDB" id="4896at10239"/>
<dbReference type="KEGG" id="vg:17428716"/>
<proteinExistence type="predicted"/>
<dbReference type="EMBL" id="KC179784">
    <property type="protein sequence ID" value="AGQ20273.1"/>
    <property type="molecule type" value="Genomic_DNA"/>
</dbReference>
<protein>
    <submittedName>
        <fullName evidence="1">P49</fullName>
    </submittedName>
</protein>
<dbReference type="RefSeq" id="YP_008719962.1">
    <property type="nucleotide sequence ID" value="NC_022646.1"/>
</dbReference>
<evidence type="ECO:0000313" key="1">
    <source>
        <dbReference type="EMBL" id="AGQ20273.1"/>
    </source>
</evidence>
<evidence type="ECO:0000313" key="2">
    <source>
        <dbReference type="Proteomes" id="UP000204024"/>
    </source>
</evidence>
<reference evidence="1 2" key="1">
    <citation type="journal article" date="2013" name="Arch. Virol.">
        <title>Comparative analysis of the genomes of Clostera anastomosis (L.) granulovirus and Clostera anachoreta granulovirus.</title>
        <authorList>
            <person name="Liang Z."/>
            <person name="Zhang X."/>
            <person name="Yin X."/>
            <person name="Song X."/>
            <person name="Shao X."/>
            <person name="Wang L."/>
        </authorList>
    </citation>
    <scope>NUCLEOTIDE SEQUENCE [LARGE SCALE GENOMIC DNA]</scope>
    <source>
        <strain evidence="1">CaLGV-Henan</strain>
    </source>
</reference>
<name>U5KBK1_9BBAC</name>